<protein>
    <submittedName>
        <fullName evidence="6">Sugar ABC transporter ATP-binding protein</fullName>
    </submittedName>
</protein>
<feature type="domain" description="ABC transporter" evidence="5">
    <location>
        <begin position="241"/>
        <end position="497"/>
    </location>
</feature>
<dbReference type="RefSeq" id="WP_186877243.1">
    <property type="nucleotide sequence ID" value="NZ_JACOPF010000006.1"/>
</dbReference>
<dbReference type="PANTHER" id="PTHR43790:SF9">
    <property type="entry name" value="GALACTOFURANOSE TRANSPORTER ATP-BINDING PROTEIN YTFR"/>
    <property type="match status" value="1"/>
</dbReference>
<dbReference type="InterPro" id="IPR017871">
    <property type="entry name" value="ABC_transporter-like_CS"/>
</dbReference>
<sequence length="510" mass="57075">MVILEAKNIVKRFGGVTALSDGNIVCREGKITGLLGTNGSGKSTISKIITGVYLPDSGTITYYGQQVSFRNPIEAKKAGIIMAFQNLSLIPDLTVWQNVVLSFEKTKKGFLDNQSAKKITKELIDSFVEGFDIERKVVQLNSSEKQIVEIVKAISEEPKLLILDEPTAALEQAQAQALFKYMKKLAAQGTSIIFTSHRMNEIMEVCDDIVVFNNGHNVGSVDFEVDGRNQKEIVKMITGDIHTEDISHTRTENTKDIQLEIKNLQYENILHDIQFSVKKGEVLGIGGLQGQGQTELMLALAGNYKTLQAEVHLNKEKIRLNTPANTIRKGIFLVPGDRQTEGLMMKESIYHNMLMPKFALKRQPFFIPEKKYRKECEEIVKLLSIKTDSIDTKADNLSGGNQQKIVVGKWLPFDIKVLLLSDPAKGVDIGAKRDMYQFILKLAREKDISVILYASDNDELVRYCDNVLIMYEGSIVKRLSGDAINNVNITAASLNLTKEEEVEKDECKEH</sequence>
<dbReference type="CDD" id="cd03216">
    <property type="entry name" value="ABC_Carb_Monos_I"/>
    <property type="match status" value="1"/>
</dbReference>
<dbReference type="EMBL" id="JACOPF010000006">
    <property type="protein sequence ID" value="MBC5690590.1"/>
    <property type="molecule type" value="Genomic_DNA"/>
</dbReference>
<evidence type="ECO:0000256" key="2">
    <source>
        <dbReference type="ARBA" id="ARBA00022737"/>
    </source>
</evidence>
<organism evidence="6 7">
    <name type="scientific">Mediterraneibacter hominis</name>
    <dbReference type="NCBI Taxonomy" id="2763054"/>
    <lineage>
        <taxon>Bacteria</taxon>
        <taxon>Bacillati</taxon>
        <taxon>Bacillota</taxon>
        <taxon>Clostridia</taxon>
        <taxon>Lachnospirales</taxon>
        <taxon>Lachnospiraceae</taxon>
        <taxon>Mediterraneibacter</taxon>
    </lineage>
</organism>
<keyword evidence="1" id="KW-0813">Transport</keyword>
<keyword evidence="4 6" id="KW-0067">ATP-binding</keyword>
<dbReference type="GO" id="GO:0016887">
    <property type="term" value="F:ATP hydrolysis activity"/>
    <property type="evidence" value="ECO:0007669"/>
    <property type="project" value="InterPro"/>
</dbReference>
<evidence type="ECO:0000259" key="5">
    <source>
        <dbReference type="PROSITE" id="PS50893"/>
    </source>
</evidence>
<gene>
    <name evidence="6" type="ORF">H8S37_16890</name>
</gene>
<comment type="caution">
    <text evidence="6">The sequence shown here is derived from an EMBL/GenBank/DDBJ whole genome shotgun (WGS) entry which is preliminary data.</text>
</comment>
<dbReference type="InterPro" id="IPR003439">
    <property type="entry name" value="ABC_transporter-like_ATP-bd"/>
</dbReference>
<dbReference type="GO" id="GO:0005524">
    <property type="term" value="F:ATP binding"/>
    <property type="evidence" value="ECO:0007669"/>
    <property type="project" value="UniProtKB-KW"/>
</dbReference>
<dbReference type="Proteomes" id="UP000652477">
    <property type="component" value="Unassembled WGS sequence"/>
</dbReference>
<feature type="domain" description="ABC transporter" evidence="5">
    <location>
        <begin position="4"/>
        <end position="239"/>
    </location>
</feature>
<dbReference type="InterPro" id="IPR003593">
    <property type="entry name" value="AAA+_ATPase"/>
</dbReference>
<dbReference type="PROSITE" id="PS50893">
    <property type="entry name" value="ABC_TRANSPORTER_2"/>
    <property type="match status" value="2"/>
</dbReference>
<dbReference type="PROSITE" id="PS00211">
    <property type="entry name" value="ABC_TRANSPORTER_1"/>
    <property type="match status" value="1"/>
</dbReference>
<dbReference type="Pfam" id="PF00005">
    <property type="entry name" value="ABC_tran"/>
    <property type="match status" value="2"/>
</dbReference>
<evidence type="ECO:0000313" key="7">
    <source>
        <dbReference type="Proteomes" id="UP000652477"/>
    </source>
</evidence>
<evidence type="ECO:0000313" key="6">
    <source>
        <dbReference type="EMBL" id="MBC5690590.1"/>
    </source>
</evidence>
<evidence type="ECO:0000256" key="1">
    <source>
        <dbReference type="ARBA" id="ARBA00022448"/>
    </source>
</evidence>
<keyword evidence="7" id="KW-1185">Reference proteome</keyword>
<keyword evidence="2" id="KW-0677">Repeat</keyword>
<proteinExistence type="predicted"/>
<dbReference type="PANTHER" id="PTHR43790">
    <property type="entry name" value="CARBOHYDRATE TRANSPORT ATP-BINDING PROTEIN MG119-RELATED"/>
    <property type="match status" value="1"/>
</dbReference>
<dbReference type="InterPro" id="IPR027417">
    <property type="entry name" value="P-loop_NTPase"/>
</dbReference>
<evidence type="ECO:0000256" key="4">
    <source>
        <dbReference type="ARBA" id="ARBA00022840"/>
    </source>
</evidence>
<dbReference type="CDD" id="cd03215">
    <property type="entry name" value="ABC_Carb_Monos_II"/>
    <property type="match status" value="1"/>
</dbReference>
<keyword evidence="3" id="KW-0547">Nucleotide-binding</keyword>
<dbReference type="Gene3D" id="3.40.50.300">
    <property type="entry name" value="P-loop containing nucleotide triphosphate hydrolases"/>
    <property type="match status" value="2"/>
</dbReference>
<dbReference type="InterPro" id="IPR050107">
    <property type="entry name" value="ABC_carbohydrate_import_ATPase"/>
</dbReference>
<dbReference type="SUPFAM" id="SSF52540">
    <property type="entry name" value="P-loop containing nucleoside triphosphate hydrolases"/>
    <property type="match status" value="2"/>
</dbReference>
<name>A0A923LLP2_9FIRM</name>
<dbReference type="AlphaFoldDB" id="A0A923LLP2"/>
<reference evidence="6" key="1">
    <citation type="submission" date="2020-08" db="EMBL/GenBank/DDBJ databases">
        <title>Genome public.</title>
        <authorList>
            <person name="Liu C."/>
            <person name="Sun Q."/>
        </authorList>
    </citation>
    <scope>NUCLEOTIDE SEQUENCE</scope>
    <source>
        <strain evidence="6">NSJ-55</strain>
    </source>
</reference>
<dbReference type="SMART" id="SM00382">
    <property type="entry name" value="AAA"/>
    <property type="match status" value="2"/>
</dbReference>
<evidence type="ECO:0000256" key="3">
    <source>
        <dbReference type="ARBA" id="ARBA00022741"/>
    </source>
</evidence>
<accession>A0A923LLP2</accession>